<organism evidence="1 2">
    <name type="scientific">Corchorus olitorius</name>
    <dbReference type="NCBI Taxonomy" id="93759"/>
    <lineage>
        <taxon>Eukaryota</taxon>
        <taxon>Viridiplantae</taxon>
        <taxon>Streptophyta</taxon>
        <taxon>Embryophyta</taxon>
        <taxon>Tracheophyta</taxon>
        <taxon>Spermatophyta</taxon>
        <taxon>Magnoliopsida</taxon>
        <taxon>eudicotyledons</taxon>
        <taxon>Gunneridae</taxon>
        <taxon>Pentapetalae</taxon>
        <taxon>rosids</taxon>
        <taxon>malvids</taxon>
        <taxon>Malvales</taxon>
        <taxon>Malvaceae</taxon>
        <taxon>Grewioideae</taxon>
        <taxon>Apeibeae</taxon>
        <taxon>Corchorus</taxon>
    </lineage>
</organism>
<proteinExistence type="predicted"/>
<dbReference type="AlphaFoldDB" id="A0A1R3GH81"/>
<sequence length="55" mass="5822">MFNPSRHSAASLKSPPPSTIVLELRSASNDAGKVQNGSPHRPCLGSGLVFISKYL</sequence>
<reference evidence="2" key="1">
    <citation type="submission" date="2013-09" db="EMBL/GenBank/DDBJ databases">
        <title>Corchorus olitorius genome sequencing.</title>
        <authorList>
            <person name="Alam M."/>
            <person name="Haque M.S."/>
            <person name="Islam M.S."/>
            <person name="Emdad E.M."/>
            <person name="Islam M.M."/>
            <person name="Ahmed B."/>
            <person name="Halim A."/>
            <person name="Hossen Q.M.M."/>
            <person name="Hossain M.Z."/>
            <person name="Ahmed R."/>
            <person name="Khan M.M."/>
            <person name="Islam R."/>
            <person name="Rashid M.M."/>
            <person name="Khan S.A."/>
            <person name="Rahman M.S."/>
            <person name="Alam M."/>
            <person name="Yahiya A.S."/>
            <person name="Khan M.S."/>
            <person name="Azam M.S."/>
            <person name="Haque T."/>
            <person name="Lashkar M.Z.H."/>
            <person name="Akhand A.I."/>
            <person name="Morshed G."/>
            <person name="Roy S."/>
            <person name="Uddin K.S."/>
            <person name="Rabeya T."/>
            <person name="Hossain A.S."/>
            <person name="Chowdhury A."/>
            <person name="Snigdha A.R."/>
            <person name="Mortoza M.S."/>
            <person name="Matin S.A."/>
            <person name="Hoque S.M.E."/>
            <person name="Islam M.K."/>
            <person name="Roy D.K."/>
            <person name="Haider R."/>
            <person name="Moosa M.M."/>
            <person name="Elias S.M."/>
            <person name="Hasan A.M."/>
            <person name="Jahan S."/>
            <person name="Shafiuddin M."/>
            <person name="Mahmood N."/>
            <person name="Shommy N.S."/>
        </authorList>
    </citation>
    <scope>NUCLEOTIDE SEQUENCE [LARGE SCALE GENOMIC DNA]</scope>
    <source>
        <strain evidence="2">cv. O-4</strain>
    </source>
</reference>
<evidence type="ECO:0000313" key="1">
    <source>
        <dbReference type="EMBL" id="OMO57443.1"/>
    </source>
</evidence>
<dbReference type="EMBL" id="AWUE01022537">
    <property type="protein sequence ID" value="OMO57443.1"/>
    <property type="molecule type" value="Genomic_DNA"/>
</dbReference>
<dbReference type="Proteomes" id="UP000187203">
    <property type="component" value="Unassembled WGS sequence"/>
</dbReference>
<protein>
    <submittedName>
        <fullName evidence="1">Disco-interacting protein 2</fullName>
    </submittedName>
</protein>
<gene>
    <name evidence="1" type="ORF">COLO4_35379</name>
</gene>
<keyword evidence="2" id="KW-1185">Reference proteome</keyword>
<accession>A0A1R3GH81</accession>
<name>A0A1R3GH81_9ROSI</name>
<evidence type="ECO:0000313" key="2">
    <source>
        <dbReference type="Proteomes" id="UP000187203"/>
    </source>
</evidence>
<comment type="caution">
    <text evidence="1">The sequence shown here is derived from an EMBL/GenBank/DDBJ whole genome shotgun (WGS) entry which is preliminary data.</text>
</comment>